<name>A0AAV1RYK7_9ROSI</name>
<dbReference type="GO" id="GO:0004818">
    <property type="term" value="F:glutamate-tRNA ligase activity"/>
    <property type="evidence" value="ECO:0007669"/>
    <property type="project" value="TreeGrafter"/>
</dbReference>
<keyword evidence="1" id="KW-0648">Protein biosynthesis</keyword>
<reference evidence="2 3" key="1">
    <citation type="submission" date="2024-01" db="EMBL/GenBank/DDBJ databases">
        <authorList>
            <person name="Waweru B."/>
        </authorList>
    </citation>
    <scope>NUCLEOTIDE SEQUENCE [LARGE SCALE GENOMIC DNA]</scope>
</reference>
<dbReference type="EMBL" id="CAWUPB010001160">
    <property type="protein sequence ID" value="CAK7340688.1"/>
    <property type="molecule type" value="Genomic_DNA"/>
</dbReference>
<dbReference type="GO" id="GO:0005829">
    <property type="term" value="C:cytosol"/>
    <property type="evidence" value="ECO:0007669"/>
    <property type="project" value="TreeGrafter"/>
</dbReference>
<dbReference type="GO" id="GO:0006424">
    <property type="term" value="P:glutamyl-tRNA aminoacylation"/>
    <property type="evidence" value="ECO:0007669"/>
    <property type="project" value="TreeGrafter"/>
</dbReference>
<keyword evidence="3" id="KW-1185">Reference proteome</keyword>
<dbReference type="PANTHER" id="PTHR43097">
    <property type="entry name" value="GLUTAMINE-TRNA LIGASE"/>
    <property type="match status" value="1"/>
</dbReference>
<sequence>MTEILNITGFKRIWEYERDHQKITISWNGANFGHLIIKSIIDPKCSRHTAVIENWRVLLTFRNGPDKPSVRIIPRCKNYEVAGKKATTYTNRIWIGHADLKSVSEVDQKDQDANLRQLIGVLHPEGSVEDIYKAEANLAT</sequence>
<evidence type="ECO:0000313" key="3">
    <source>
        <dbReference type="Proteomes" id="UP001314170"/>
    </source>
</evidence>
<protein>
    <submittedName>
        <fullName evidence="2">Uncharacterized protein</fullName>
    </submittedName>
</protein>
<dbReference type="Proteomes" id="UP001314170">
    <property type="component" value="Unassembled WGS sequence"/>
</dbReference>
<organism evidence="2 3">
    <name type="scientific">Dovyalis caffra</name>
    <dbReference type="NCBI Taxonomy" id="77055"/>
    <lineage>
        <taxon>Eukaryota</taxon>
        <taxon>Viridiplantae</taxon>
        <taxon>Streptophyta</taxon>
        <taxon>Embryophyta</taxon>
        <taxon>Tracheophyta</taxon>
        <taxon>Spermatophyta</taxon>
        <taxon>Magnoliopsida</taxon>
        <taxon>eudicotyledons</taxon>
        <taxon>Gunneridae</taxon>
        <taxon>Pentapetalae</taxon>
        <taxon>rosids</taxon>
        <taxon>fabids</taxon>
        <taxon>Malpighiales</taxon>
        <taxon>Salicaceae</taxon>
        <taxon>Flacourtieae</taxon>
        <taxon>Dovyalis</taxon>
    </lineage>
</organism>
<gene>
    <name evidence="2" type="ORF">DCAF_LOCUS15774</name>
</gene>
<accession>A0AAV1RYK7</accession>
<evidence type="ECO:0000313" key="2">
    <source>
        <dbReference type="EMBL" id="CAK7340688.1"/>
    </source>
</evidence>
<proteinExistence type="predicted"/>
<evidence type="ECO:0000256" key="1">
    <source>
        <dbReference type="ARBA" id="ARBA00022917"/>
    </source>
</evidence>
<dbReference type="GO" id="GO:0017102">
    <property type="term" value="C:methionyl glutamyl tRNA synthetase complex"/>
    <property type="evidence" value="ECO:0007669"/>
    <property type="project" value="TreeGrafter"/>
</dbReference>
<comment type="caution">
    <text evidence="2">The sequence shown here is derived from an EMBL/GenBank/DDBJ whole genome shotgun (WGS) entry which is preliminary data.</text>
</comment>
<dbReference type="PANTHER" id="PTHR43097:SF5">
    <property type="entry name" value="GLUTAMATE--TRNA LIGASE"/>
    <property type="match status" value="1"/>
</dbReference>
<dbReference type="InterPro" id="IPR050132">
    <property type="entry name" value="Gln/Glu-tRNA_Ligase"/>
</dbReference>
<dbReference type="AlphaFoldDB" id="A0AAV1RYK7"/>